<dbReference type="AlphaFoldDB" id="A0A255H8F6"/>
<feature type="chain" id="PRO_5012739092" description="Bacterial Ig domain-containing protein" evidence="2">
    <location>
        <begin position="28"/>
        <end position="287"/>
    </location>
</feature>
<keyword evidence="4" id="KW-1185">Reference proteome</keyword>
<name>A0A255H8F6_9ACTN</name>
<evidence type="ECO:0008006" key="5">
    <source>
        <dbReference type="Google" id="ProtNLM"/>
    </source>
</evidence>
<proteinExistence type="predicted"/>
<accession>A0A255H8F6</accession>
<dbReference type="EMBL" id="NMVQ01000007">
    <property type="protein sequence ID" value="OYO23493.1"/>
    <property type="molecule type" value="Genomic_DNA"/>
</dbReference>
<feature type="compositionally biased region" description="Low complexity" evidence="1">
    <location>
        <begin position="30"/>
        <end position="70"/>
    </location>
</feature>
<protein>
    <recommendedName>
        <fullName evidence="5">Bacterial Ig domain-containing protein</fullName>
    </recommendedName>
</protein>
<feature type="region of interest" description="Disordered" evidence="1">
    <location>
        <begin position="30"/>
        <end position="73"/>
    </location>
</feature>
<feature type="region of interest" description="Disordered" evidence="1">
    <location>
        <begin position="156"/>
        <end position="187"/>
    </location>
</feature>
<reference evidence="3 4" key="1">
    <citation type="submission" date="2017-07" db="EMBL/GenBank/DDBJ databases">
        <title>Draft whole genome sequences of clinical Proprionibacteriaceae strains.</title>
        <authorList>
            <person name="Bernier A.-M."/>
            <person name="Bernard K."/>
            <person name="Domingo M.-C."/>
        </authorList>
    </citation>
    <scope>NUCLEOTIDE SEQUENCE [LARGE SCALE GENOMIC DNA]</scope>
    <source>
        <strain evidence="3 4">NML 130396</strain>
    </source>
</reference>
<keyword evidence="2" id="KW-0732">Signal</keyword>
<evidence type="ECO:0000313" key="4">
    <source>
        <dbReference type="Proteomes" id="UP000216311"/>
    </source>
</evidence>
<organism evidence="3 4">
    <name type="scientific">Enemella dayhoffiae</name>
    <dbReference type="NCBI Taxonomy" id="2016507"/>
    <lineage>
        <taxon>Bacteria</taxon>
        <taxon>Bacillati</taxon>
        <taxon>Actinomycetota</taxon>
        <taxon>Actinomycetes</taxon>
        <taxon>Propionibacteriales</taxon>
        <taxon>Propionibacteriaceae</taxon>
        <taxon>Enemella</taxon>
    </lineage>
</organism>
<evidence type="ECO:0000256" key="1">
    <source>
        <dbReference type="SAM" id="MobiDB-lite"/>
    </source>
</evidence>
<evidence type="ECO:0000256" key="2">
    <source>
        <dbReference type="SAM" id="SignalP"/>
    </source>
</evidence>
<feature type="signal peptide" evidence="2">
    <location>
        <begin position="1"/>
        <end position="27"/>
    </location>
</feature>
<dbReference type="RefSeq" id="WP_094363251.1">
    <property type="nucleotide sequence ID" value="NZ_NMVQ01000007.1"/>
</dbReference>
<feature type="compositionally biased region" description="Polar residues" evidence="1">
    <location>
        <begin position="159"/>
        <end position="185"/>
    </location>
</feature>
<feature type="region of interest" description="Disordered" evidence="1">
    <location>
        <begin position="264"/>
        <end position="287"/>
    </location>
</feature>
<dbReference type="Proteomes" id="UP000216311">
    <property type="component" value="Unassembled WGS sequence"/>
</dbReference>
<dbReference type="OrthoDB" id="4819815at2"/>
<evidence type="ECO:0000313" key="3">
    <source>
        <dbReference type="EMBL" id="OYO23493.1"/>
    </source>
</evidence>
<sequence>MKTRIVWGTAVLTAALGTLLVAPAAIAAPTAGPTPSAAATPAKVTPSAKATTTAPSARATATPTATPSQAQSRNLKVQVQAPSSATAPAVLTVTGARPGSTVSASAGRNDQAQAEAIGSATADASGRAVIRLAPPGGRWPAGATYRYGVGGENAGDGQATGSFRTPGSASNTGSVSMQPPATSSDPVRIRVKGLKPGTRLSVSAGREELDEDATSTEATVGADGTVEITLPAPTGGWVPGARYSVGVGEQGGSEQGWVGHFTAPGRGSTAPVKTPNESTGGLAKTGA</sequence>
<gene>
    <name evidence="3" type="ORF">CGZ93_06015</name>
</gene>
<comment type="caution">
    <text evidence="3">The sequence shown here is derived from an EMBL/GenBank/DDBJ whole genome shotgun (WGS) entry which is preliminary data.</text>
</comment>